<dbReference type="AlphaFoldDB" id="A0A2N1PSX9"/>
<comment type="caution">
    <text evidence="1">The sequence shown here is derived from an EMBL/GenBank/DDBJ whole genome shotgun (WGS) entry which is preliminary data.</text>
</comment>
<organism evidence="1 2">
    <name type="scientific">Candidatus Wallbacteria bacterium HGW-Wallbacteria-1</name>
    <dbReference type="NCBI Taxonomy" id="2013854"/>
    <lineage>
        <taxon>Bacteria</taxon>
        <taxon>Candidatus Walliibacteriota</taxon>
    </lineage>
</organism>
<sequence length="122" mass="13623">MILSVISIPAKKGCPPDFQLISQLSVNYLPPASLRPVNENPEEGEYLPTIFSYALKKGCRLSDMSNENCMLMEGPNMKCPLCDSGMELNKINIDKSHKALKCINCHFVIFFRGIPELDSETV</sequence>
<gene>
    <name evidence="1" type="ORF">CVV64_06785</name>
</gene>
<name>A0A2N1PSX9_9BACT</name>
<evidence type="ECO:0000313" key="1">
    <source>
        <dbReference type="EMBL" id="PKK91455.1"/>
    </source>
</evidence>
<reference evidence="1 2" key="1">
    <citation type="journal article" date="2017" name="ISME J.">
        <title>Potential for microbial H2 and metal transformations associated with novel bacteria and archaea in deep terrestrial subsurface sediments.</title>
        <authorList>
            <person name="Hernsdorf A.W."/>
            <person name="Amano Y."/>
            <person name="Miyakawa K."/>
            <person name="Ise K."/>
            <person name="Suzuki Y."/>
            <person name="Anantharaman K."/>
            <person name="Probst A."/>
            <person name="Burstein D."/>
            <person name="Thomas B.C."/>
            <person name="Banfield J.F."/>
        </authorList>
    </citation>
    <scope>NUCLEOTIDE SEQUENCE [LARGE SCALE GENOMIC DNA]</scope>
    <source>
        <strain evidence="1">HGW-Wallbacteria-1</strain>
    </source>
</reference>
<dbReference type="Proteomes" id="UP000233256">
    <property type="component" value="Unassembled WGS sequence"/>
</dbReference>
<dbReference type="EMBL" id="PGXC01000003">
    <property type="protein sequence ID" value="PKK91455.1"/>
    <property type="molecule type" value="Genomic_DNA"/>
</dbReference>
<evidence type="ECO:0000313" key="2">
    <source>
        <dbReference type="Proteomes" id="UP000233256"/>
    </source>
</evidence>
<accession>A0A2N1PSX9</accession>
<proteinExistence type="predicted"/>
<protein>
    <submittedName>
        <fullName evidence="1">Uncharacterized protein</fullName>
    </submittedName>
</protein>